<reference evidence="2 3" key="1">
    <citation type="journal article" date="2016" name="Mol. Biol. Evol.">
        <title>Comparative Genomics of Early-Diverging Mushroom-Forming Fungi Provides Insights into the Origins of Lignocellulose Decay Capabilities.</title>
        <authorList>
            <person name="Nagy L.G."/>
            <person name="Riley R."/>
            <person name="Tritt A."/>
            <person name="Adam C."/>
            <person name="Daum C."/>
            <person name="Floudas D."/>
            <person name="Sun H."/>
            <person name="Yadav J.S."/>
            <person name="Pangilinan J."/>
            <person name="Larsson K.H."/>
            <person name="Matsuura K."/>
            <person name="Barry K."/>
            <person name="Labutti K."/>
            <person name="Kuo R."/>
            <person name="Ohm R.A."/>
            <person name="Bhattacharya S.S."/>
            <person name="Shirouzu T."/>
            <person name="Yoshinaga Y."/>
            <person name="Martin F.M."/>
            <person name="Grigoriev I.V."/>
            <person name="Hibbett D.S."/>
        </authorList>
    </citation>
    <scope>NUCLEOTIDE SEQUENCE [LARGE SCALE GENOMIC DNA]</scope>
    <source>
        <strain evidence="2 3">CBS 109695</strain>
    </source>
</reference>
<accession>A0A166HJY3</accession>
<feature type="compositionally biased region" description="Polar residues" evidence="1">
    <location>
        <begin position="30"/>
        <end position="45"/>
    </location>
</feature>
<dbReference type="InterPro" id="IPR036028">
    <property type="entry name" value="SH3-like_dom_sf"/>
</dbReference>
<dbReference type="EMBL" id="KV417568">
    <property type="protein sequence ID" value="KZP18940.1"/>
    <property type="molecule type" value="Genomic_DNA"/>
</dbReference>
<evidence type="ECO:0000313" key="2">
    <source>
        <dbReference type="EMBL" id="KZP18940.1"/>
    </source>
</evidence>
<proteinExistence type="predicted"/>
<dbReference type="Proteomes" id="UP000076532">
    <property type="component" value="Unassembled WGS sequence"/>
</dbReference>
<evidence type="ECO:0000313" key="3">
    <source>
        <dbReference type="Proteomes" id="UP000076532"/>
    </source>
</evidence>
<gene>
    <name evidence="2" type="ORF">FIBSPDRAFT_744715</name>
</gene>
<name>A0A166HJY3_9AGAM</name>
<dbReference type="OrthoDB" id="5340910at2759"/>
<dbReference type="AlphaFoldDB" id="A0A166HJY3"/>
<dbReference type="Gene3D" id="2.30.30.40">
    <property type="entry name" value="SH3 Domains"/>
    <property type="match status" value="1"/>
</dbReference>
<feature type="region of interest" description="Disordered" evidence="1">
    <location>
        <begin position="1"/>
        <end position="87"/>
    </location>
</feature>
<organism evidence="2 3">
    <name type="scientific">Athelia psychrophila</name>
    <dbReference type="NCBI Taxonomy" id="1759441"/>
    <lineage>
        <taxon>Eukaryota</taxon>
        <taxon>Fungi</taxon>
        <taxon>Dikarya</taxon>
        <taxon>Basidiomycota</taxon>
        <taxon>Agaricomycotina</taxon>
        <taxon>Agaricomycetes</taxon>
        <taxon>Agaricomycetidae</taxon>
        <taxon>Atheliales</taxon>
        <taxon>Atheliaceae</taxon>
        <taxon>Athelia</taxon>
    </lineage>
</organism>
<protein>
    <recommendedName>
        <fullName evidence="4">SH3 domain-containing protein</fullName>
    </recommendedName>
</protein>
<sequence>MSVRPFSPTDIYSFPQPPSAAINSVDWHRSQPNSPIAESMRTITPTKVPANDAPMSNPFSDPVAETSPFTDAAAPSSTSDAKDAPIEVIRRPFAPTLEDETAGIPGDRVRVVRVFDDGWAFIENVATLSRGLIPIDCLREAGEELPAFLTSKRISSMSSASGVYLGDAM</sequence>
<keyword evidence="3" id="KW-1185">Reference proteome</keyword>
<evidence type="ECO:0000256" key="1">
    <source>
        <dbReference type="SAM" id="MobiDB-lite"/>
    </source>
</evidence>
<dbReference type="SUPFAM" id="SSF50044">
    <property type="entry name" value="SH3-domain"/>
    <property type="match status" value="1"/>
</dbReference>
<dbReference type="STRING" id="436010.A0A166HJY3"/>
<feature type="compositionally biased region" description="Low complexity" evidence="1">
    <location>
        <begin position="66"/>
        <end position="79"/>
    </location>
</feature>
<evidence type="ECO:0008006" key="4">
    <source>
        <dbReference type="Google" id="ProtNLM"/>
    </source>
</evidence>